<name>A0AAQ3NK60_VIGMU</name>
<dbReference type="AlphaFoldDB" id="A0AAQ3NK60"/>
<gene>
    <name evidence="2" type="ORF">V8G54_014863</name>
</gene>
<dbReference type="InterPro" id="IPR055478">
    <property type="entry name" value="DUF7050"/>
</dbReference>
<dbReference type="Proteomes" id="UP001374535">
    <property type="component" value="Chromosome 5"/>
</dbReference>
<evidence type="ECO:0000259" key="1">
    <source>
        <dbReference type="Pfam" id="PF23133"/>
    </source>
</evidence>
<dbReference type="EMBL" id="CP144696">
    <property type="protein sequence ID" value="WVZ10333.1"/>
    <property type="molecule type" value="Genomic_DNA"/>
</dbReference>
<protein>
    <recommendedName>
        <fullName evidence="1">DUF7050 domain-containing protein</fullName>
    </recommendedName>
</protein>
<keyword evidence="3" id="KW-1185">Reference proteome</keyword>
<feature type="domain" description="DUF7050" evidence="1">
    <location>
        <begin position="1"/>
        <end position="109"/>
    </location>
</feature>
<dbReference type="Pfam" id="PF23133">
    <property type="entry name" value="DUF7050"/>
    <property type="match status" value="1"/>
</dbReference>
<evidence type="ECO:0000313" key="3">
    <source>
        <dbReference type="Proteomes" id="UP001374535"/>
    </source>
</evidence>
<sequence>MDAVFALSQAPRAHFLRSLIQSFACTYVSLWQHSHLSNRLFFLDGFYNALNNKPTSSQTLFHHYRALTFDVSDECVPGLAFKNQLPYIQLKLSDLLPLTSTQIQPQFFLVINHFTNYIYFELECHLVENKLTKNGTDCLK</sequence>
<evidence type="ECO:0000313" key="2">
    <source>
        <dbReference type="EMBL" id="WVZ10333.1"/>
    </source>
</evidence>
<reference evidence="2 3" key="1">
    <citation type="journal article" date="2023" name="Life. Sci Alliance">
        <title>Evolutionary insights into 3D genome organization and epigenetic landscape of Vigna mungo.</title>
        <authorList>
            <person name="Junaid A."/>
            <person name="Singh B."/>
            <person name="Bhatia S."/>
        </authorList>
    </citation>
    <scope>NUCLEOTIDE SEQUENCE [LARGE SCALE GENOMIC DNA]</scope>
    <source>
        <strain evidence="2">Urdbean</strain>
    </source>
</reference>
<proteinExistence type="predicted"/>
<organism evidence="2 3">
    <name type="scientific">Vigna mungo</name>
    <name type="common">Black gram</name>
    <name type="synonym">Phaseolus mungo</name>
    <dbReference type="NCBI Taxonomy" id="3915"/>
    <lineage>
        <taxon>Eukaryota</taxon>
        <taxon>Viridiplantae</taxon>
        <taxon>Streptophyta</taxon>
        <taxon>Embryophyta</taxon>
        <taxon>Tracheophyta</taxon>
        <taxon>Spermatophyta</taxon>
        <taxon>Magnoliopsida</taxon>
        <taxon>eudicotyledons</taxon>
        <taxon>Gunneridae</taxon>
        <taxon>Pentapetalae</taxon>
        <taxon>rosids</taxon>
        <taxon>fabids</taxon>
        <taxon>Fabales</taxon>
        <taxon>Fabaceae</taxon>
        <taxon>Papilionoideae</taxon>
        <taxon>50 kb inversion clade</taxon>
        <taxon>NPAAA clade</taxon>
        <taxon>indigoferoid/millettioid clade</taxon>
        <taxon>Phaseoleae</taxon>
        <taxon>Vigna</taxon>
    </lineage>
</organism>
<accession>A0AAQ3NK60</accession>